<dbReference type="InterPro" id="IPR013149">
    <property type="entry name" value="ADH-like_C"/>
</dbReference>
<name>A0A561E7W9_9MICO</name>
<evidence type="ECO:0000256" key="4">
    <source>
        <dbReference type="ARBA" id="ARBA00023002"/>
    </source>
</evidence>
<dbReference type="Gene3D" id="3.90.180.10">
    <property type="entry name" value="Medium-chain alcohol dehydrogenases, catalytic domain"/>
    <property type="match status" value="1"/>
</dbReference>
<evidence type="ECO:0000256" key="7">
    <source>
        <dbReference type="RuleBase" id="RU361277"/>
    </source>
</evidence>
<comment type="cofactor">
    <cofactor evidence="1 7">
        <name>Zn(2+)</name>
        <dbReference type="ChEBI" id="CHEBI:29105"/>
    </cofactor>
</comment>
<evidence type="ECO:0000313" key="10">
    <source>
        <dbReference type="Proteomes" id="UP000318297"/>
    </source>
</evidence>
<sequence length="349" mass="37352">MTTQTPALAVTKADNPFETVTLQRRDLRDDDIRIDIKFAGICHSDIHTVRQEWGEIQFPITPGHEIAGVVAETASGVTKFKVGDRVGVGCMVDSCGECEMCKNGQEQFCTKPAVFTYNSDNYDGERAQGGYSQQIVVTERFACRIPDGIELDEAAPLLCAGITTYAPLKRWGAGQGRRVGVVGVGGLGHLGVKIAAAMGAEVYGISRTMDKAQDSEKLGATAHLATNDESVFEKYAGTFDVILNTVSADLPMTSYLGLLKPFGALVNVGLPNDDYEVPPRSLIGQSKSLSGSMIGGIAETQEMLDFCAEHGIGATIEVIDAKDIDTAWDKVVAGDVRYRYVIDTATIGA</sequence>
<evidence type="ECO:0000313" key="9">
    <source>
        <dbReference type="EMBL" id="TWE11714.1"/>
    </source>
</evidence>
<dbReference type="EMBL" id="VIVQ01000001">
    <property type="protein sequence ID" value="TWE11714.1"/>
    <property type="molecule type" value="Genomic_DNA"/>
</dbReference>
<dbReference type="SMART" id="SM00829">
    <property type="entry name" value="PKS_ER"/>
    <property type="match status" value="1"/>
</dbReference>
<proteinExistence type="inferred from homology"/>
<dbReference type="OrthoDB" id="3567264at2"/>
<comment type="catalytic activity">
    <reaction evidence="6">
        <text>a primary alcohol + NADP(+) = an aldehyde + NADPH + H(+)</text>
        <dbReference type="Rhea" id="RHEA:15937"/>
        <dbReference type="ChEBI" id="CHEBI:15378"/>
        <dbReference type="ChEBI" id="CHEBI:15734"/>
        <dbReference type="ChEBI" id="CHEBI:17478"/>
        <dbReference type="ChEBI" id="CHEBI:57783"/>
        <dbReference type="ChEBI" id="CHEBI:58349"/>
        <dbReference type="EC" id="1.1.1.2"/>
    </reaction>
</comment>
<dbReference type="Proteomes" id="UP000318297">
    <property type="component" value="Unassembled WGS sequence"/>
</dbReference>
<dbReference type="SUPFAM" id="SSF51735">
    <property type="entry name" value="NAD(P)-binding Rossmann-fold domains"/>
    <property type="match status" value="1"/>
</dbReference>
<dbReference type="Gene3D" id="3.40.50.720">
    <property type="entry name" value="NAD(P)-binding Rossmann-like Domain"/>
    <property type="match status" value="1"/>
</dbReference>
<organism evidence="9 10">
    <name type="scientific">Rudaeicoccus suwonensis</name>
    <dbReference type="NCBI Taxonomy" id="657409"/>
    <lineage>
        <taxon>Bacteria</taxon>
        <taxon>Bacillati</taxon>
        <taxon>Actinomycetota</taxon>
        <taxon>Actinomycetes</taxon>
        <taxon>Micrococcales</taxon>
        <taxon>Dermacoccaceae</taxon>
        <taxon>Rudaeicoccus</taxon>
    </lineage>
</organism>
<dbReference type="EC" id="1.1.1.2" evidence="5"/>
<dbReference type="PROSITE" id="PS00059">
    <property type="entry name" value="ADH_ZINC"/>
    <property type="match status" value="1"/>
</dbReference>
<comment type="similarity">
    <text evidence="7">Belongs to the zinc-containing alcohol dehydrogenase family.</text>
</comment>
<dbReference type="InterPro" id="IPR002328">
    <property type="entry name" value="ADH_Zn_CS"/>
</dbReference>
<dbReference type="FunFam" id="3.40.50.720:FF:000022">
    <property type="entry name" value="Cinnamyl alcohol dehydrogenase"/>
    <property type="match status" value="1"/>
</dbReference>
<dbReference type="CDD" id="cd05283">
    <property type="entry name" value="CAD1"/>
    <property type="match status" value="1"/>
</dbReference>
<dbReference type="InterPro" id="IPR013154">
    <property type="entry name" value="ADH-like_N"/>
</dbReference>
<evidence type="ECO:0000256" key="6">
    <source>
        <dbReference type="ARBA" id="ARBA00048262"/>
    </source>
</evidence>
<protein>
    <recommendedName>
        <fullName evidence="5">alcohol dehydrogenase (NADP(+))</fullName>
        <ecNumber evidence="5">1.1.1.2</ecNumber>
    </recommendedName>
</protein>
<dbReference type="GO" id="GO:0008270">
    <property type="term" value="F:zinc ion binding"/>
    <property type="evidence" value="ECO:0007669"/>
    <property type="project" value="InterPro"/>
</dbReference>
<evidence type="ECO:0000256" key="1">
    <source>
        <dbReference type="ARBA" id="ARBA00001947"/>
    </source>
</evidence>
<dbReference type="PANTHER" id="PTHR42683">
    <property type="entry name" value="ALDEHYDE REDUCTASE"/>
    <property type="match status" value="1"/>
</dbReference>
<feature type="domain" description="Enoyl reductase (ER)" evidence="8">
    <location>
        <begin position="15"/>
        <end position="342"/>
    </location>
</feature>
<evidence type="ECO:0000256" key="3">
    <source>
        <dbReference type="ARBA" id="ARBA00022833"/>
    </source>
</evidence>
<accession>A0A561E7W9</accession>
<evidence type="ECO:0000259" key="8">
    <source>
        <dbReference type="SMART" id="SM00829"/>
    </source>
</evidence>
<dbReference type="InterPro" id="IPR036291">
    <property type="entry name" value="NAD(P)-bd_dom_sf"/>
</dbReference>
<gene>
    <name evidence="9" type="ORF">BKA23_0495</name>
</gene>
<keyword evidence="2 7" id="KW-0479">Metal-binding</keyword>
<keyword evidence="10" id="KW-1185">Reference proteome</keyword>
<dbReference type="RefSeq" id="WP_145225157.1">
    <property type="nucleotide sequence ID" value="NZ_VIVQ01000001.1"/>
</dbReference>
<dbReference type="Pfam" id="PF08240">
    <property type="entry name" value="ADH_N"/>
    <property type="match status" value="1"/>
</dbReference>
<keyword evidence="4" id="KW-0560">Oxidoreductase</keyword>
<dbReference type="InterPro" id="IPR011032">
    <property type="entry name" value="GroES-like_sf"/>
</dbReference>
<evidence type="ECO:0000256" key="5">
    <source>
        <dbReference type="ARBA" id="ARBA00024074"/>
    </source>
</evidence>
<evidence type="ECO:0000256" key="2">
    <source>
        <dbReference type="ARBA" id="ARBA00022723"/>
    </source>
</evidence>
<dbReference type="AlphaFoldDB" id="A0A561E7W9"/>
<comment type="caution">
    <text evidence="9">The sequence shown here is derived from an EMBL/GenBank/DDBJ whole genome shotgun (WGS) entry which is preliminary data.</text>
</comment>
<dbReference type="GO" id="GO:0008106">
    <property type="term" value="F:alcohol dehydrogenase (NADP+) activity"/>
    <property type="evidence" value="ECO:0007669"/>
    <property type="project" value="UniProtKB-EC"/>
</dbReference>
<dbReference type="InterPro" id="IPR020843">
    <property type="entry name" value="ER"/>
</dbReference>
<reference evidence="9 10" key="1">
    <citation type="submission" date="2019-06" db="EMBL/GenBank/DDBJ databases">
        <title>Sequencing the genomes of 1000 actinobacteria strains.</title>
        <authorList>
            <person name="Klenk H.-P."/>
        </authorList>
    </citation>
    <scope>NUCLEOTIDE SEQUENCE [LARGE SCALE GENOMIC DNA]</scope>
    <source>
        <strain evidence="9 10">DSM 19560</strain>
    </source>
</reference>
<dbReference type="SUPFAM" id="SSF50129">
    <property type="entry name" value="GroES-like"/>
    <property type="match status" value="1"/>
</dbReference>
<keyword evidence="3 7" id="KW-0862">Zinc</keyword>
<dbReference type="InterPro" id="IPR047109">
    <property type="entry name" value="CAD-like"/>
</dbReference>
<dbReference type="Pfam" id="PF00107">
    <property type="entry name" value="ADH_zinc_N"/>
    <property type="match status" value="1"/>
</dbReference>